<dbReference type="InterPro" id="IPR006148">
    <property type="entry name" value="Glc/Gal-6P_isomerase"/>
</dbReference>
<dbReference type="Proteomes" id="UP000199679">
    <property type="component" value="Chromosome I"/>
</dbReference>
<dbReference type="InterPro" id="IPR037171">
    <property type="entry name" value="NagB/RpiA_transferase-like"/>
</dbReference>
<dbReference type="GO" id="GO:0006043">
    <property type="term" value="P:glucosamine catabolic process"/>
    <property type="evidence" value="ECO:0007669"/>
    <property type="project" value="TreeGrafter"/>
</dbReference>
<evidence type="ECO:0000259" key="2">
    <source>
        <dbReference type="Pfam" id="PF01182"/>
    </source>
</evidence>
<dbReference type="GO" id="GO:0005737">
    <property type="term" value="C:cytoplasm"/>
    <property type="evidence" value="ECO:0007669"/>
    <property type="project" value="TreeGrafter"/>
</dbReference>
<keyword evidence="4" id="KW-1185">Reference proteome</keyword>
<protein>
    <submittedName>
        <fullName evidence="3">Glucosamine-6-phosphate deaminase</fullName>
    </submittedName>
</protein>
<dbReference type="GO" id="GO:0019262">
    <property type="term" value="P:N-acetylneuraminate catabolic process"/>
    <property type="evidence" value="ECO:0007669"/>
    <property type="project" value="TreeGrafter"/>
</dbReference>
<dbReference type="Pfam" id="PF01182">
    <property type="entry name" value="Glucosamine_iso"/>
    <property type="match status" value="1"/>
</dbReference>
<dbReference type="Gene3D" id="3.40.50.1360">
    <property type="match status" value="1"/>
</dbReference>
<dbReference type="RefSeq" id="WP_091372519.1">
    <property type="nucleotide sequence ID" value="NZ_LT629740.1"/>
</dbReference>
<feature type="domain" description="Glucosamine/galactosamine-6-phosphate isomerase" evidence="2">
    <location>
        <begin position="21"/>
        <end position="224"/>
    </location>
</feature>
<proteinExistence type="predicted"/>
<dbReference type="SUPFAM" id="SSF100950">
    <property type="entry name" value="NagB/RpiA/CoA transferase-like"/>
    <property type="match status" value="1"/>
</dbReference>
<keyword evidence="1" id="KW-0378">Hydrolase</keyword>
<dbReference type="OrthoDB" id="9791139at2"/>
<organism evidence="3 4">
    <name type="scientific">Mucilaginibacter mallensis</name>
    <dbReference type="NCBI Taxonomy" id="652787"/>
    <lineage>
        <taxon>Bacteria</taxon>
        <taxon>Pseudomonadati</taxon>
        <taxon>Bacteroidota</taxon>
        <taxon>Sphingobacteriia</taxon>
        <taxon>Sphingobacteriales</taxon>
        <taxon>Sphingobacteriaceae</taxon>
        <taxon>Mucilaginibacter</taxon>
    </lineage>
</organism>
<dbReference type="EMBL" id="LT629740">
    <property type="protein sequence ID" value="SDT01011.1"/>
    <property type="molecule type" value="Genomic_DNA"/>
</dbReference>
<dbReference type="GO" id="GO:0004342">
    <property type="term" value="F:glucosamine-6-phosphate deaminase activity"/>
    <property type="evidence" value="ECO:0007669"/>
    <property type="project" value="InterPro"/>
</dbReference>
<dbReference type="InterPro" id="IPR004547">
    <property type="entry name" value="Glucosamine6P_isomerase"/>
</dbReference>
<dbReference type="GO" id="GO:0006046">
    <property type="term" value="P:N-acetylglucosamine catabolic process"/>
    <property type="evidence" value="ECO:0007669"/>
    <property type="project" value="TreeGrafter"/>
</dbReference>
<evidence type="ECO:0000313" key="3">
    <source>
        <dbReference type="EMBL" id="SDT01011.1"/>
    </source>
</evidence>
<gene>
    <name evidence="3" type="ORF">SAMN05216490_2289</name>
</gene>
<dbReference type="AlphaFoldDB" id="A0A1H1WWC8"/>
<evidence type="ECO:0000313" key="4">
    <source>
        <dbReference type="Proteomes" id="UP000199679"/>
    </source>
</evidence>
<reference evidence="3 4" key="1">
    <citation type="submission" date="2016-10" db="EMBL/GenBank/DDBJ databases">
        <authorList>
            <person name="de Groot N.N."/>
        </authorList>
    </citation>
    <scope>NUCLEOTIDE SEQUENCE [LARGE SCALE GENOMIC DNA]</scope>
    <source>
        <strain evidence="3 4">MP1X4</strain>
    </source>
</reference>
<accession>A0A1H1WWC8</accession>
<dbReference type="PANTHER" id="PTHR11280:SF5">
    <property type="entry name" value="GLUCOSAMINE-6-PHOSPHATE ISOMERASE"/>
    <property type="match status" value="1"/>
</dbReference>
<dbReference type="GO" id="GO:0042802">
    <property type="term" value="F:identical protein binding"/>
    <property type="evidence" value="ECO:0007669"/>
    <property type="project" value="TreeGrafter"/>
</dbReference>
<dbReference type="PANTHER" id="PTHR11280">
    <property type="entry name" value="GLUCOSAMINE-6-PHOSPHATE ISOMERASE"/>
    <property type="match status" value="1"/>
</dbReference>
<sequence>MKITITKSELEFDITAAWRIIAQMLEKRNSVIGLSTGQTTIGMHRVVSEIYKQYPFDIADITLFNVDELTNLSREYAGSCYTMILNQIAGPLGIPEENFIMPPTLSDDFEAESLLFEKRLAERGGADLQMLGIGSNGHIGINQPGTPFESETWVSPMDPDFEARVRRETQVPPETVLGGLTRGVKNIMHTRKLILIAKGAHKADIIEQAILGPVTTDIPASVVQLHPNCEILLDADAGSKIAEYAKKRNYNF</sequence>
<dbReference type="GO" id="GO:0005975">
    <property type="term" value="P:carbohydrate metabolic process"/>
    <property type="evidence" value="ECO:0007669"/>
    <property type="project" value="InterPro"/>
</dbReference>
<name>A0A1H1WWC8_MUCMA</name>
<dbReference type="CDD" id="cd01399">
    <property type="entry name" value="GlcN6P_deaminase"/>
    <property type="match status" value="1"/>
</dbReference>
<evidence type="ECO:0000256" key="1">
    <source>
        <dbReference type="ARBA" id="ARBA00022801"/>
    </source>
</evidence>
<dbReference type="STRING" id="652787.SAMN05216490_2289"/>